<dbReference type="EMBL" id="JAACYS010000053">
    <property type="protein sequence ID" value="NCU18285.1"/>
    <property type="molecule type" value="Genomic_DNA"/>
</dbReference>
<accession>A0ABX0A7T3</accession>
<evidence type="ECO:0000256" key="1">
    <source>
        <dbReference type="ARBA" id="ARBA00004141"/>
    </source>
</evidence>
<feature type="transmembrane region" description="Helical" evidence="6">
    <location>
        <begin position="215"/>
        <end position="235"/>
    </location>
</feature>
<dbReference type="Pfam" id="PF01594">
    <property type="entry name" value="AI-2E_transport"/>
    <property type="match status" value="1"/>
</dbReference>
<comment type="caution">
    <text evidence="7">The sequence shown here is derived from an EMBL/GenBank/DDBJ whole genome shotgun (WGS) entry which is preliminary data.</text>
</comment>
<gene>
    <name evidence="7" type="ORF">GW534_11210</name>
</gene>
<feature type="transmembrane region" description="Helical" evidence="6">
    <location>
        <begin position="67"/>
        <end position="89"/>
    </location>
</feature>
<reference evidence="7 8" key="1">
    <citation type="submission" date="2020-01" db="EMBL/GenBank/DDBJ databases">
        <title>A novel Bacillus sp. from Pasinler.</title>
        <authorList>
            <person name="Adiguzel A."/>
            <person name="Ay H."/>
            <person name="Baltaci M.O."/>
        </authorList>
    </citation>
    <scope>NUCLEOTIDE SEQUENCE [LARGE SCALE GENOMIC DNA]</scope>
    <source>
        <strain evidence="7 8">P1</strain>
    </source>
</reference>
<keyword evidence="3 6" id="KW-0812">Transmembrane</keyword>
<dbReference type="InterPro" id="IPR002549">
    <property type="entry name" value="AI-2E-like"/>
</dbReference>
<dbReference type="PANTHER" id="PTHR21716">
    <property type="entry name" value="TRANSMEMBRANE PROTEIN"/>
    <property type="match status" value="1"/>
</dbReference>
<evidence type="ECO:0000256" key="6">
    <source>
        <dbReference type="SAM" id="Phobius"/>
    </source>
</evidence>
<sequence length="358" mass="41080">MDIKVKWFYRLGFLLLLFIVLFVFIKISPIWQPVLQAILKVASPFIVAAFIAYLLHPFIEKLHEYGLQWWLSVTIVFLLFFGGIGYGIYKGIPLFVQQLIDLSENLPQFINQFDRWVETIESKTKSWPLSVHNQINDSVHLIYAEFEKILERIKNFLLWLVESIFLILLIPFIAFYMVKDIDYLMDVFWSLVPKKWREQTKIFIKNVDVSLGSYIRGQLIISGLVGLVSSLLFWLINLKYPLLLGSVLGITNVIPYFGPIIGAIPSIFVAATMSTKMIIFVVLIVFTLQFLEGNLLSPLIMGKSLQMHPIMIMFSILIGGEVGGVIGLIIAVPTVAIIKTAIKQAYEQFQKRKNLERE</sequence>
<feature type="transmembrane region" description="Helical" evidence="6">
    <location>
        <begin position="242"/>
        <end position="261"/>
    </location>
</feature>
<protein>
    <submittedName>
        <fullName evidence="7">AI-2E family transporter</fullName>
    </submittedName>
</protein>
<evidence type="ECO:0000313" key="7">
    <source>
        <dbReference type="EMBL" id="NCU18285.1"/>
    </source>
</evidence>
<dbReference type="PANTHER" id="PTHR21716:SF15">
    <property type="entry name" value="TRANSPORT PROTEIN YRRI-RELATED"/>
    <property type="match status" value="1"/>
</dbReference>
<keyword evidence="5 6" id="KW-0472">Membrane</keyword>
<evidence type="ECO:0000256" key="4">
    <source>
        <dbReference type="ARBA" id="ARBA00022989"/>
    </source>
</evidence>
<comment type="similarity">
    <text evidence="2">Belongs to the autoinducer-2 exporter (AI-2E) (TC 2.A.86) family.</text>
</comment>
<evidence type="ECO:0000313" key="8">
    <source>
        <dbReference type="Proteomes" id="UP000743899"/>
    </source>
</evidence>
<comment type="subcellular location">
    <subcellularLocation>
        <location evidence="1">Membrane</location>
        <topology evidence="1">Multi-pass membrane protein</topology>
    </subcellularLocation>
</comment>
<feature type="transmembrane region" description="Helical" evidence="6">
    <location>
        <begin position="312"/>
        <end position="338"/>
    </location>
</feature>
<feature type="transmembrane region" description="Helical" evidence="6">
    <location>
        <begin position="37"/>
        <end position="55"/>
    </location>
</feature>
<dbReference type="RefSeq" id="WP_161921115.1">
    <property type="nucleotide sequence ID" value="NZ_JAACYS010000053.1"/>
</dbReference>
<evidence type="ECO:0000256" key="3">
    <source>
        <dbReference type="ARBA" id="ARBA00022692"/>
    </source>
</evidence>
<name>A0ABX0A7T3_9BACI</name>
<feature type="transmembrane region" description="Helical" evidence="6">
    <location>
        <begin position="7"/>
        <end position="25"/>
    </location>
</feature>
<keyword evidence="4 6" id="KW-1133">Transmembrane helix</keyword>
<proteinExistence type="inferred from homology"/>
<evidence type="ECO:0000256" key="5">
    <source>
        <dbReference type="ARBA" id="ARBA00023136"/>
    </source>
</evidence>
<keyword evidence="8" id="KW-1185">Reference proteome</keyword>
<dbReference type="Proteomes" id="UP000743899">
    <property type="component" value="Unassembled WGS sequence"/>
</dbReference>
<feature type="transmembrane region" description="Helical" evidence="6">
    <location>
        <begin position="156"/>
        <end position="178"/>
    </location>
</feature>
<evidence type="ECO:0000256" key="2">
    <source>
        <dbReference type="ARBA" id="ARBA00009773"/>
    </source>
</evidence>
<organism evidence="7 8">
    <name type="scientific">Pallidibacillus pasinlerensis</name>
    <dbReference type="NCBI Taxonomy" id="2703818"/>
    <lineage>
        <taxon>Bacteria</taxon>
        <taxon>Bacillati</taxon>
        <taxon>Bacillota</taxon>
        <taxon>Bacilli</taxon>
        <taxon>Bacillales</taxon>
        <taxon>Bacillaceae</taxon>
        <taxon>Pallidibacillus</taxon>
    </lineage>
</organism>
<feature type="transmembrane region" description="Helical" evidence="6">
    <location>
        <begin position="267"/>
        <end position="291"/>
    </location>
</feature>